<dbReference type="PROSITE" id="PS50164">
    <property type="entry name" value="GIY_YIG"/>
    <property type="match status" value="1"/>
</dbReference>
<accession>A0A1F5ZKE7</accession>
<evidence type="ECO:0000259" key="8">
    <source>
        <dbReference type="PROSITE" id="PS50165"/>
    </source>
</evidence>
<dbReference type="AlphaFoldDB" id="A0A1F5ZKE7"/>
<evidence type="ECO:0000259" key="6">
    <source>
        <dbReference type="PROSITE" id="PS50151"/>
    </source>
</evidence>
<dbReference type="InterPro" id="IPR035901">
    <property type="entry name" value="GIY-YIG_endonuc_sf"/>
</dbReference>
<dbReference type="InterPro" id="IPR050066">
    <property type="entry name" value="UvrABC_protein_C"/>
</dbReference>
<keyword evidence="5" id="KW-0234">DNA repair</keyword>
<dbReference type="Pfam" id="PF01541">
    <property type="entry name" value="GIY-YIG"/>
    <property type="match status" value="1"/>
</dbReference>
<dbReference type="PROSITE" id="PS50151">
    <property type="entry name" value="UVR"/>
    <property type="match status" value="1"/>
</dbReference>
<dbReference type="STRING" id="1798375.A2773_05805"/>
<dbReference type="InterPro" id="IPR038476">
    <property type="entry name" value="UvrC_RNase_H_dom_sf"/>
</dbReference>
<dbReference type="Pfam" id="PF02151">
    <property type="entry name" value="UVR"/>
    <property type="match status" value="1"/>
</dbReference>
<dbReference type="InterPro" id="IPR001943">
    <property type="entry name" value="UVR_dom"/>
</dbReference>
<keyword evidence="4" id="KW-0267">Excision nuclease</keyword>
<dbReference type="InterPro" id="IPR047296">
    <property type="entry name" value="GIY-YIG_UvrC_Cho"/>
</dbReference>
<dbReference type="GO" id="GO:0006289">
    <property type="term" value="P:nucleotide-excision repair"/>
    <property type="evidence" value="ECO:0007669"/>
    <property type="project" value="InterPro"/>
</dbReference>
<dbReference type="Gene3D" id="3.40.1440.10">
    <property type="entry name" value="GIY-YIG endonuclease"/>
    <property type="match status" value="1"/>
</dbReference>
<keyword evidence="3" id="KW-0228">DNA excision</keyword>
<keyword evidence="2" id="KW-0227">DNA damage</keyword>
<dbReference type="SUPFAM" id="SSF82771">
    <property type="entry name" value="GIY-YIG endonuclease"/>
    <property type="match status" value="1"/>
</dbReference>
<organism evidence="9 10">
    <name type="scientific">Candidatus Gottesmanbacteria bacterium RIFCSPHIGHO2_01_FULL_39_10</name>
    <dbReference type="NCBI Taxonomy" id="1798375"/>
    <lineage>
        <taxon>Bacteria</taxon>
        <taxon>Candidatus Gottesmaniibacteriota</taxon>
    </lineage>
</organism>
<gene>
    <name evidence="9" type="ORF">A2773_05805</name>
</gene>
<dbReference type="Gene3D" id="3.30.420.340">
    <property type="entry name" value="UvrC, RNAse H endonuclease domain"/>
    <property type="match status" value="1"/>
</dbReference>
<dbReference type="InterPro" id="IPR036876">
    <property type="entry name" value="UVR_dom_sf"/>
</dbReference>
<comment type="caution">
    <text evidence="9">The sequence shown here is derived from an EMBL/GenBank/DDBJ whole genome shotgun (WGS) entry which is preliminary data.</text>
</comment>
<name>A0A1F5ZKE7_9BACT</name>
<dbReference type="PANTHER" id="PTHR30562:SF1">
    <property type="entry name" value="UVRABC SYSTEM PROTEIN C"/>
    <property type="match status" value="1"/>
</dbReference>
<dbReference type="SUPFAM" id="SSF46600">
    <property type="entry name" value="C-terminal UvrC-binding domain of UvrB"/>
    <property type="match status" value="1"/>
</dbReference>
<evidence type="ECO:0000256" key="1">
    <source>
        <dbReference type="ARBA" id="ARBA00022490"/>
    </source>
</evidence>
<protein>
    <recommendedName>
        <fullName evidence="11">Excinuclease ABC subunit C</fullName>
    </recommendedName>
</protein>
<keyword evidence="1" id="KW-0963">Cytoplasm</keyword>
<dbReference type="InterPro" id="IPR000305">
    <property type="entry name" value="GIY-YIG_endonuc"/>
</dbReference>
<feature type="domain" description="UvrC family homology region profile" evidence="8">
    <location>
        <begin position="263"/>
        <end position="367"/>
    </location>
</feature>
<evidence type="ECO:0000256" key="2">
    <source>
        <dbReference type="ARBA" id="ARBA00022763"/>
    </source>
</evidence>
<proteinExistence type="predicted"/>
<dbReference type="GO" id="GO:0009381">
    <property type="term" value="F:excinuclease ABC activity"/>
    <property type="evidence" value="ECO:0007669"/>
    <property type="project" value="InterPro"/>
</dbReference>
<feature type="domain" description="GIY-YIG" evidence="7">
    <location>
        <begin position="13"/>
        <end position="92"/>
    </location>
</feature>
<dbReference type="Pfam" id="PF08459">
    <property type="entry name" value="UvrC_RNaseH_dom"/>
    <property type="match status" value="1"/>
</dbReference>
<evidence type="ECO:0008006" key="11">
    <source>
        <dbReference type="Google" id="ProtNLM"/>
    </source>
</evidence>
<dbReference type="SMART" id="SM00465">
    <property type="entry name" value="GIYc"/>
    <property type="match status" value="1"/>
</dbReference>
<evidence type="ECO:0000256" key="3">
    <source>
        <dbReference type="ARBA" id="ARBA00022769"/>
    </source>
</evidence>
<dbReference type="PROSITE" id="PS50165">
    <property type="entry name" value="UVRC"/>
    <property type="match status" value="1"/>
</dbReference>
<dbReference type="Proteomes" id="UP000177383">
    <property type="component" value="Unassembled WGS sequence"/>
</dbReference>
<dbReference type="CDD" id="cd10434">
    <property type="entry name" value="GIY-YIG_UvrC_Cho"/>
    <property type="match status" value="1"/>
</dbReference>
<feature type="domain" description="UVR" evidence="6">
    <location>
        <begin position="205"/>
        <end position="240"/>
    </location>
</feature>
<dbReference type="PANTHER" id="PTHR30562">
    <property type="entry name" value="UVRC/OXIDOREDUCTASE"/>
    <property type="match status" value="1"/>
</dbReference>
<dbReference type="FunFam" id="3.40.1440.10:FF:000001">
    <property type="entry name" value="UvrABC system protein C"/>
    <property type="match status" value="1"/>
</dbReference>
<evidence type="ECO:0000256" key="5">
    <source>
        <dbReference type="ARBA" id="ARBA00023204"/>
    </source>
</evidence>
<dbReference type="InterPro" id="IPR001162">
    <property type="entry name" value="UvrC_RNase_H_dom"/>
</dbReference>
<evidence type="ECO:0000313" key="10">
    <source>
        <dbReference type="Proteomes" id="UP000177383"/>
    </source>
</evidence>
<dbReference type="EMBL" id="MFJE01000065">
    <property type="protein sequence ID" value="OGG12976.1"/>
    <property type="molecule type" value="Genomic_DNA"/>
</dbReference>
<dbReference type="GO" id="GO:0009380">
    <property type="term" value="C:excinuclease repair complex"/>
    <property type="evidence" value="ECO:0007669"/>
    <property type="project" value="TreeGrafter"/>
</dbReference>
<evidence type="ECO:0000313" key="9">
    <source>
        <dbReference type="EMBL" id="OGG12976.1"/>
    </source>
</evidence>
<evidence type="ECO:0000256" key="4">
    <source>
        <dbReference type="ARBA" id="ARBA00022881"/>
    </source>
</evidence>
<evidence type="ECO:0000259" key="7">
    <source>
        <dbReference type="PROSITE" id="PS50164"/>
    </source>
</evidence>
<reference evidence="9 10" key="1">
    <citation type="journal article" date="2016" name="Nat. Commun.">
        <title>Thousands of microbial genomes shed light on interconnected biogeochemical processes in an aquifer system.</title>
        <authorList>
            <person name="Anantharaman K."/>
            <person name="Brown C.T."/>
            <person name="Hug L.A."/>
            <person name="Sharon I."/>
            <person name="Castelle C.J."/>
            <person name="Probst A.J."/>
            <person name="Thomas B.C."/>
            <person name="Singh A."/>
            <person name="Wilkins M.J."/>
            <person name="Karaoz U."/>
            <person name="Brodie E.L."/>
            <person name="Williams K.H."/>
            <person name="Hubbard S.S."/>
            <person name="Banfield J.F."/>
        </authorList>
    </citation>
    <scope>NUCLEOTIDE SEQUENCE [LARGE SCALE GENOMIC DNA]</scope>
</reference>
<sequence>MVDLKEQISKLPEFSGIYFYKDGNNKVIYVGKAKNLKKRVTSYFTHDPSPDIKLKNLLSNIKHIEYIAVNSELEALLLEAELIKIHRPKYNSILKDDKHYLYIEITKEEFPRIVFSRKRNTTNTFFGPYPSASAARKIVGYLRRVFPFCTQKVSNRACFYSHIGLCSPCPSEIMKLKNRQEYLVKRKIYRQNIHNLNLTLEGKLNKVKLKLQQDMQGSVKNEKYEEAAVVRDLLHKLEYISTRFHTPDIYLEGKSSIFDIRLREVKNLKDILSTFYTHINLPKIIECYDISNISGKFTAASLVTFIDAAPAKSLYKRFKIRLKKTPDDAGAIKEVIERRLNHPEWKLPDLLIVDGGKPQVSAMKSILDKKSIDIPLIGLAKRDEEIVIPHANNFRILKLPPHSPALTLIQRLRDEAHRFAHKYHELLRLKYLLAPNLTN</sequence>